<keyword evidence="1" id="KW-0732">Signal</keyword>
<gene>
    <name evidence="2" type="ORF">CRYO30217_01146</name>
</gene>
<dbReference type="EMBL" id="OU015584">
    <property type="protein sequence ID" value="CAG5079999.1"/>
    <property type="molecule type" value="Genomic_DNA"/>
</dbReference>
<proteinExistence type="predicted"/>
<dbReference type="KEGG" id="ptan:CRYO30217_01146"/>
<reference evidence="2" key="1">
    <citation type="submission" date="2021-04" db="EMBL/GenBank/DDBJ databases">
        <authorList>
            <person name="Rodrigo-Torres L."/>
            <person name="Arahal R. D."/>
            <person name="Lucena T."/>
        </authorList>
    </citation>
    <scope>NUCLEOTIDE SEQUENCE</scope>
    <source>
        <strain evidence="2">AS29M-1</strain>
    </source>
</reference>
<name>A0A916JLC5_9FLAO</name>
<keyword evidence="3" id="KW-1185">Reference proteome</keyword>
<protein>
    <submittedName>
        <fullName evidence="2">Uncharacterized protein</fullName>
    </submittedName>
</protein>
<feature type="signal peptide" evidence="1">
    <location>
        <begin position="1"/>
        <end position="22"/>
    </location>
</feature>
<dbReference type="AlphaFoldDB" id="A0A916JLC5"/>
<accession>A0A916JLC5</accession>
<dbReference type="RefSeq" id="WP_258541362.1">
    <property type="nucleotide sequence ID" value="NZ_OU015584.1"/>
</dbReference>
<sequence>MKAKLVITFIVLLMLCIGDFFAQSDTLQEDNCTYHYYSNGAVSVKITPWQEQKRTITLYNLEGGVTFSAEDVHMSYSVSHMLKFHQNGAVSEMVESTNPGASRYSYKATMTFNTINEPLKMTKSKTPSSLEDLVEDNAPWFWDKKSGVWKKQETIECQPVKPNEHYPNKK</sequence>
<evidence type="ECO:0000256" key="1">
    <source>
        <dbReference type="SAM" id="SignalP"/>
    </source>
</evidence>
<feature type="chain" id="PRO_5037563806" evidence="1">
    <location>
        <begin position="23"/>
        <end position="170"/>
    </location>
</feature>
<evidence type="ECO:0000313" key="3">
    <source>
        <dbReference type="Proteomes" id="UP000683507"/>
    </source>
</evidence>
<organism evidence="2 3">
    <name type="scientific">Parvicella tangerina</name>
    <dbReference type="NCBI Taxonomy" id="2829795"/>
    <lineage>
        <taxon>Bacteria</taxon>
        <taxon>Pseudomonadati</taxon>
        <taxon>Bacteroidota</taxon>
        <taxon>Flavobacteriia</taxon>
        <taxon>Flavobacteriales</taxon>
        <taxon>Parvicellaceae</taxon>
        <taxon>Parvicella</taxon>
    </lineage>
</organism>
<evidence type="ECO:0000313" key="2">
    <source>
        <dbReference type="EMBL" id="CAG5079999.1"/>
    </source>
</evidence>
<dbReference type="Proteomes" id="UP000683507">
    <property type="component" value="Chromosome"/>
</dbReference>